<dbReference type="Proteomes" id="UP001212821">
    <property type="component" value="Chromosome"/>
</dbReference>
<proteinExistence type="predicted"/>
<feature type="compositionally biased region" description="Polar residues" evidence="1">
    <location>
        <begin position="1"/>
        <end position="12"/>
    </location>
</feature>
<evidence type="ECO:0000256" key="1">
    <source>
        <dbReference type="SAM" id="MobiDB-lite"/>
    </source>
</evidence>
<accession>A0ABY7QEH9</accession>
<dbReference type="EMBL" id="CP115450">
    <property type="protein sequence ID" value="WBP91123.1"/>
    <property type="molecule type" value="Genomic_DNA"/>
</dbReference>
<name>A0ABY7QEH9_9ACTN</name>
<reference evidence="3" key="1">
    <citation type="submission" date="2022-12" db="EMBL/GenBank/DDBJ databases">
        <authorList>
            <person name="Mo P."/>
        </authorList>
    </citation>
    <scope>NUCLEOTIDE SEQUENCE [LARGE SCALE GENOMIC DNA]</scope>
    <source>
        <strain evidence="3">HUAS 3-15</strain>
    </source>
</reference>
<feature type="region of interest" description="Disordered" evidence="1">
    <location>
        <begin position="1"/>
        <end position="29"/>
    </location>
</feature>
<keyword evidence="3" id="KW-1185">Reference proteome</keyword>
<protein>
    <submittedName>
        <fullName evidence="2">Uncharacterized protein</fullName>
    </submittedName>
</protein>
<evidence type="ECO:0000313" key="2">
    <source>
        <dbReference type="EMBL" id="WBP91123.1"/>
    </source>
</evidence>
<dbReference type="RefSeq" id="WP_270150299.1">
    <property type="nucleotide sequence ID" value="NZ_CP115450.1"/>
</dbReference>
<evidence type="ECO:0000313" key="3">
    <source>
        <dbReference type="Proteomes" id="UP001212821"/>
    </source>
</evidence>
<sequence length="78" mass="7743">MATGNAANSGTRSGLPDPGGRGAVRVPGSSDPFISETAVVREGDVILTLKKVVDQKPLAGVEAVLPAAVAAYRAAGRG</sequence>
<gene>
    <name evidence="2" type="ORF">O1G21_38105</name>
</gene>
<organism evidence="2 3">
    <name type="scientific">Kitasatospora cathayae</name>
    <dbReference type="NCBI Taxonomy" id="3004092"/>
    <lineage>
        <taxon>Bacteria</taxon>
        <taxon>Bacillati</taxon>
        <taxon>Actinomycetota</taxon>
        <taxon>Actinomycetes</taxon>
        <taxon>Kitasatosporales</taxon>
        <taxon>Streptomycetaceae</taxon>
        <taxon>Kitasatospora</taxon>
    </lineage>
</organism>